<dbReference type="InterPro" id="IPR029044">
    <property type="entry name" value="Nucleotide-diphossugar_trans"/>
</dbReference>
<feature type="transmembrane region" description="Helical" evidence="1">
    <location>
        <begin position="245"/>
        <end position="264"/>
    </location>
</feature>
<keyword evidence="1" id="KW-0812">Transmembrane</keyword>
<gene>
    <name evidence="3" type="ORF">A2537_01040</name>
</gene>
<protein>
    <recommendedName>
        <fullName evidence="2">Glycosyltransferase 2-like domain-containing protein</fullName>
    </recommendedName>
</protein>
<evidence type="ECO:0000259" key="2">
    <source>
        <dbReference type="Pfam" id="PF00535"/>
    </source>
</evidence>
<dbReference type="Gene3D" id="3.90.550.10">
    <property type="entry name" value="Spore Coat Polysaccharide Biosynthesis Protein SpsA, Chain A"/>
    <property type="match status" value="1"/>
</dbReference>
<dbReference type="SUPFAM" id="SSF53448">
    <property type="entry name" value="Nucleotide-diphospho-sugar transferases"/>
    <property type="match status" value="1"/>
</dbReference>
<organism evidence="3 4">
    <name type="scientific">Candidatus Magasanikbacteria bacterium RIFOXYD2_FULL_36_9</name>
    <dbReference type="NCBI Taxonomy" id="1798707"/>
    <lineage>
        <taxon>Bacteria</taxon>
        <taxon>Candidatus Magasanikiibacteriota</taxon>
    </lineage>
</organism>
<keyword evidence="1" id="KW-1133">Transmembrane helix</keyword>
<evidence type="ECO:0000256" key="1">
    <source>
        <dbReference type="SAM" id="Phobius"/>
    </source>
</evidence>
<reference evidence="3 4" key="1">
    <citation type="journal article" date="2016" name="Nat. Commun.">
        <title>Thousands of microbial genomes shed light on interconnected biogeochemical processes in an aquifer system.</title>
        <authorList>
            <person name="Anantharaman K."/>
            <person name="Brown C.T."/>
            <person name="Hug L.A."/>
            <person name="Sharon I."/>
            <person name="Castelle C.J."/>
            <person name="Probst A.J."/>
            <person name="Thomas B.C."/>
            <person name="Singh A."/>
            <person name="Wilkins M.J."/>
            <person name="Karaoz U."/>
            <person name="Brodie E.L."/>
            <person name="Williams K.H."/>
            <person name="Hubbard S.S."/>
            <person name="Banfield J.F."/>
        </authorList>
    </citation>
    <scope>NUCLEOTIDE SEQUENCE [LARGE SCALE GENOMIC DNA]</scope>
</reference>
<feature type="domain" description="Glycosyltransferase 2-like" evidence="2">
    <location>
        <begin position="8"/>
        <end position="169"/>
    </location>
</feature>
<evidence type="ECO:0000313" key="3">
    <source>
        <dbReference type="EMBL" id="OGH90036.1"/>
    </source>
</evidence>
<evidence type="ECO:0000313" key="4">
    <source>
        <dbReference type="Proteomes" id="UP000178490"/>
    </source>
</evidence>
<dbReference type="PANTHER" id="PTHR43685:SF2">
    <property type="entry name" value="GLYCOSYLTRANSFERASE 2-LIKE DOMAIN-CONTAINING PROTEIN"/>
    <property type="match status" value="1"/>
</dbReference>
<keyword evidence="1" id="KW-0472">Membrane</keyword>
<dbReference type="AlphaFoldDB" id="A0A1F6P1I9"/>
<sequence length="300" mass="34863">MSQPGCTVTLCTYNRLESLKRSLASLLALDYSEYEIVIINDASTDGTAKYLETLKDSKIKIVTHPKNLGLSEARNSGIKSAKYDFVASIDDDCVADKFWLKNLMAGFTSEDISFVFGQVFYISENYHGYFPERLVKNIGAMWPMGGNIVYRKKVFEKIGYLNSDFFYFNNEDSEIAIRAVANGFKYARTPQAIIIHEAAVWNIKSLLRSARNGAVWPKLKKLYPKHYLEFNPKVWRGLVVLPWDYLYILTMPICILVLLMRYLMHGKRDFKIFFAKWPVLLLLRRYYIWKEAIKNQVLMF</sequence>
<proteinExistence type="predicted"/>
<comment type="caution">
    <text evidence="3">The sequence shown here is derived from an EMBL/GenBank/DDBJ whole genome shotgun (WGS) entry which is preliminary data.</text>
</comment>
<accession>A0A1F6P1I9</accession>
<dbReference type="InterPro" id="IPR050834">
    <property type="entry name" value="Glycosyltransf_2"/>
</dbReference>
<dbReference type="InterPro" id="IPR001173">
    <property type="entry name" value="Glyco_trans_2-like"/>
</dbReference>
<name>A0A1F6P1I9_9BACT</name>
<dbReference type="PANTHER" id="PTHR43685">
    <property type="entry name" value="GLYCOSYLTRANSFERASE"/>
    <property type="match status" value="1"/>
</dbReference>
<dbReference type="EMBL" id="MFRC01000011">
    <property type="protein sequence ID" value="OGH90036.1"/>
    <property type="molecule type" value="Genomic_DNA"/>
</dbReference>
<dbReference type="Pfam" id="PF00535">
    <property type="entry name" value="Glycos_transf_2"/>
    <property type="match status" value="1"/>
</dbReference>
<dbReference type="Proteomes" id="UP000178490">
    <property type="component" value="Unassembled WGS sequence"/>
</dbReference>